<evidence type="ECO:0000313" key="2">
    <source>
        <dbReference type="EMBL" id="KAL0420628.1"/>
    </source>
</evidence>
<name>A0AAW2UUU0_9LAMI</name>
<sequence length="70" mass="6588">MLGGAGTGAASPGPSSGASTSEGVAICAGARTATCSLMAADTICWIAPNRAGDISSADVSEEVLCLGGQS</sequence>
<dbReference type="EMBL" id="JACGWN010000011">
    <property type="protein sequence ID" value="KAL0420628.1"/>
    <property type="molecule type" value="Genomic_DNA"/>
</dbReference>
<gene>
    <name evidence="2" type="ORF">Slati_3085700</name>
</gene>
<protein>
    <submittedName>
        <fullName evidence="2">Uncharacterized protein</fullName>
    </submittedName>
</protein>
<feature type="region of interest" description="Disordered" evidence="1">
    <location>
        <begin position="1"/>
        <end position="21"/>
    </location>
</feature>
<reference evidence="2" key="1">
    <citation type="submission" date="2020-06" db="EMBL/GenBank/DDBJ databases">
        <authorList>
            <person name="Li T."/>
            <person name="Hu X."/>
            <person name="Zhang T."/>
            <person name="Song X."/>
            <person name="Zhang H."/>
            <person name="Dai N."/>
            <person name="Sheng W."/>
            <person name="Hou X."/>
            <person name="Wei L."/>
        </authorList>
    </citation>
    <scope>NUCLEOTIDE SEQUENCE</scope>
    <source>
        <strain evidence="2">KEN1</strain>
        <tissue evidence="2">Leaf</tissue>
    </source>
</reference>
<proteinExistence type="predicted"/>
<feature type="compositionally biased region" description="Low complexity" evidence="1">
    <location>
        <begin position="8"/>
        <end position="21"/>
    </location>
</feature>
<organism evidence="2">
    <name type="scientific">Sesamum latifolium</name>
    <dbReference type="NCBI Taxonomy" id="2727402"/>
    <lineage>
        <taxon>Eukaryota</taxon>
        <taxon>Viridiplantae</taxon>
        <taxon>Streptophyta</taxon>
        <taxon>Embryophyta</taxon>
        <taxon>Tracheophyta</taxon>
        <taxon>Spermatophyta</taxon>
        <taxon>Magnoliopsida</taxon>
        <taxon>eudicotyledons</taxon>
        <taxon>Gunneridae</taxon>
        <taxon>Pentapetalae</taxon>
        <taxon>asterids</taxon>
        <taxon>lamiids</taxon>
        <taxon>Lamiales</taxon>
        <taxon>Pedaliaceae</taxon>
        <taxon>Sesamum</taxon>
    </lineage>
</organism>
<comment type="caution">
    <text evidence="2">The sequence shown here is derived from an EMBL/GenBank/DDBJ whole genome shotgun (WGS) entry which is preliminary data.</text>
</comment>
<evidence type="ECO:0000256" key="1">
    <source>
        <dbReference type="SAM" id="MobiDB-lite"/>
    </source>
</evidence>
<dbReference type="AlphaFoldDB" id="A0AAW2UUU0"/>
<reference evidence="2" key="2">
    <citation type="journal article" date="2024" name="Plant">
        <title>Genomic evolution and insights into agronomic trait innovations of Sesamum species.</title>
        <authorList>
            <person name="Miao H."/>
            <person name="Wang L."/>
            <person name="Qu L."/>
            <person name="Liu H."/>
            <person name="Sun Y."/>
            <person name="Le M."/>
            <person name="Wang Q."/>
            <person name="Wei S."/>
            <person name="Zheng Y."/>
            <person name="Lin W."/>
            <person name="Duan Y."/>
            <person name="Cao H."/>
            <person name="Xiong S."/>
            <person name="Wang X."/>
            <person name="Wei L."/>
            <person name="Li C."/>
            <person name="Ma Q."/>
            <person name="Ju M."/>
            <person name="Zhao R."/>
            <person name="Li G."/>
            <person name="Mu C."/>
            <person name="Tian Q."/>
            <person name="Mei H."/>
            <person name="Zhang T."/>
            <person name="Gao T."/>
            <person name="Zhang H."/>
        </authorList>
    </citation>
    <scope>NUCLEOTIDE SEQUENCE</scope>
    <source>
        <strain evidence="2">KEN1</strain>
    </source>
</reference>
<accession>A0AAW2UUU0</accession>